<sequence length="167" mass="19355">MSLRLLFPLEEDSQNVANFVDLIHSWFDVMNSHGPYSSKSDVGSGFGKYLEKQKKVLVDTKIISSMRQRPVTSNKKTKLKPYHKGIIISSKSLINLHGHLTSQNTPIEYILSTRCNQDIIEKFFSRIRGIGRFHQHPNSVEFMDRFRIQLYPIHHNLLLQPPLLNIN</sequence>
<organism evidence="1">
    <name type="scientific">Lepeophtheirus salmonis</name>
    <name type="common">Salmon louse</name>
    <name type="synonym">Caligus salmonis</name>
    <dbReference type="NCBI Taxonomy" id="72036"/>
    <lineage>
        <taxon>Eukaryota</taxon>
        <taxon>Metazoa</taxon>
        <taxon>Ecdysozoa</taxon>
        <taxon>Arthropoda</taxon>
        <taxon>Crustacea</taxon>
        <taxon>Multicrustacea</taxon>
        <taxon>Hexanauplia</taxon>
        <taxon>Copepoda</taxon>
        <taxon>Siphonostomatoida</taxon>
        <taxon>Caligidae</taxon>
        <taxon>Lepeophtheirus</taxon>
    </lineage>
</organism>
<protein>
    <submittedName>
        <fullName evidence="1">Putative LOC100575639 [Acyrthosiphon pisum]</fullName>
    </submittedName>
</protein>
<dbReference type="OrthoDB" id="6627680at2759"/>
<evidence type="ECO:0000313" key="1">
    <source>
        <dbReference type="EMBL" id="CDW18753.1"/>
    </source>
</evidence>
<reference evidence="1" key="1">
    <citation type="submission" date="2014-05" db="EMBL/GenBank/DDBJ databases">
        <authorList>
            <person name="Chronopoulou M."/>
        </authorList>
    </citation>
    <scope>NUCLEOTIDE SEQUENCE</scope>
    <source>
        <tissue evidence="1">Whole organism</tissue>
    </source>
</reference>
<accession>A0A0K2SYB9</accession>
<name>A0A0K2SYB9_LEPSM</name>
<proteinExistence type="predicted"/>
<dbReference type="EMBL" id="HACA01001392">
    <property type="protein sequence ID" value="CDW18753.1"/>
    <property type="molecule type" value="Transcribed_RNA"/>
</dbReference>
<dbReference type="AlphaFoldDB" id="A0A0K2SYB9"/>